<keyword evidence="1" id="KW-0812">Transmembrane</keyword>
<keyword evidence="1" id="KW-0472">Membrane</keyword>
<sequence length="430" mass="49322">MAPILTAFVFTTAVFFPKAIPVENGLIFAIICLAFPFSMFIDFFCIFYSSEILEGINWVDTTMDAKFSIRQRPNKKGRVGILDAFMNAIFYPKALPFEDGIIFALVSIIFPFSVFFDFLIFFYSSELLTAVNWTAKTTDTMFVNRQRSKSKHLVDVGRQNVFLKEVYNIFRGNPVDWVGLFLYQLVIFYGLVSVVAPVVLVWGDWDPFQIALIILASPHAPFRFPDITASLWSKLFRGILMFSISQALFANVRTLSIIGANSLFGYIKLLKRILTLELNHHVMQEYKEMHIVIGMLESPLKILFAILLQTLFMGIVLGTNMTIIGLQLRNLVMIYIAFTIMIVAVPVSFLVFWFGCSLYETSEAILHSWRWQLVWKSRRGYVRRIVRSFRKLALTAGGIGVLDDTIRNTFYHSSFTYTANLLIAARKVYR</sequence>
<keyword evidence="1" id="KW-1133">Transmembrane helix</keyword>
<feature type="transmembrane region" description="Helical" evidence="1">
    <location>
        <begin position="180"/>
        <end position="202"/>
    </location>
</feature>
<evidence type="ECO:0000313" key="3">
    <source>
        <dbReference type="Proteomes" id="UP001642540"/>
    </source>
</evidence>
<feature type="transmembrane region" description="Helical" evidence="1">
    <location>
        <begin position="332"/>
        <end position="354"/>
    </location>
</feature>
<reference evidence="2 3" key="1">
    <citation type="submission" date="2024-08" db="EMBL/GenBank/DDBJ databases">
        <authorList>
            <person name="Cucini C."/>
            <person name="Frati F."/>
        </authorList>
    </citation>
    <scope>NUCLEOTIDE SEQUENCE [LARGE SCALE GENOMIC DNA]</scope>
</reference>
<comment type="caution">
    <text evidence="2">The sequence shown here is derived from an EMBL/GenBank/DDBJ whole genome shotgun (WGS) entry which is preliminary data.</text>
</comment>
<dbReference type="EMBL" id="CAXLJM020000072">
    <property type="protein sequence ID" value="CAL8127714.1"/>
    <property type="molecule type" value="Genomic_DNA"/>
</dbReference>
<proteinExistence type="predicted"/>
<name>A0ABP1RGM6_9HEXA</name>
<accession>A0ABP1RGM6</accession>
<evidence type="ECO:0000256" key="1">
    <source>
        <dbReference type="SAM" id="Phobius"/>
    </source>
</evidence>
<feature type="transmembrane region" description="Helical" evidence="1">
    <location>
        <begin position="302"/>
        <end position="326"/>
    </location>
</feature>
<evidence type="ECO:0008006" key="4">
    <source>
        <dbReference type="Google" id="ProtNLM"/>
    </source>
</evidence>
<feature type="transmembrane region" description="Helical" evidence="1">
    <location>
        <begin position="27"/>
        <end position="48"/>
    </location>
</feature>
<gene>
    <name evidence="2" type="ORF">ODALV1_LOCUS21944</name>
</gene>
<feature type="transmembrane region" description="Helical" evidence="1">
    <location>
        <begin position="101"/>
        <end position="123"/>
    </location>
</feature>
<organism evidence="2 3">
    <name type="scientific">Orchesella dallaii</name>
    <dbReference type="NCBI Taxonomy" id="48710"/>
    <lineage>
        <taxon>Eukaryota</taxon>
        <taxon>Metazoa</taxon>
        <taxon>Ecdysozoa</taxon>
        <taxon>Arthropoda</taxon>
        <taxon>Hexapoda</taxon>
        <taxon>Collembola</taxon>
        <taxon>Entomobryomorpha</taxon>
        <taxon>Entomobryoidea</taxon>
        <taxon>Orchesellidae</taxon>
        <taxon>Orchesellinae</taxon>
        <taxon>Orchesella</taxon>
    </lineage>
</organism>
<dbReference type="Proteomes" id="UP001642540">
    <property type="component" value="Unassembled WGS sequence"/>
</dbReference>
<evidence type="ECO:0000313" key="2">
    <source>
        <dbReference type="EMBL" id="CAL8127714.1"/>
    </source>
</evidence>
<keyword evidence="3" id="KW-1185">Reference proteome</keyword>
<protein>
    <recommendedName>
        <fullName evidence="4">Odorant receptor</fullName>
    </recommendedName>
</protein>